<reference evidence="3" key="1">
    <citation type="journal article" date="2019" name="Int. J. Syst. Evol. Microbiol.">
        <title>The Global Catalogue of Microorganisms (GCM) 10K type strain sequencing project: providing services to taxonomists for standard genome sequencing and annotation.</title>
        <authorList>
            <consortium name="The Broad Institute Genomics Platform"/>
            <consortium name="The Broad Institute Genome Sequencing Center for Infectious Disease"/>
            <person name="Wu L."/>
            <person name="Ma J."/>
        </authorList>
    </citation>
    <scope>NUCLEOTIDE SEQUENCE [LARGE SCALE GENOMIC DNA]</scope>
    <source>
        <strain evidence="3">KCTC 52368</strain>
    </source>
</reference>
<gene>
    <name evidence="2" type="ORF">ACFSQJ_01560</name>
</gene>
<evidence type="ECO:0008006" key="4">
    <source>
        <dbReference type="Google" id="ProtNLM"/>
    </source>
</evidence>
<feature type="signal peptide" evidence="1">
    <location>
        <begin position="1"/>
        <end position="18"/>
    </location>
</feature>
<dbReference type="PROSITE" id="PS51257">
    <property type="entry name" value="PROKAR_LIPOPROTEIN"/>
    <property type="match status" value="1"/>
</dbReference>
<comment type="caution">
    <text evidence="2">The sequence shown here is derived from an EMBL/GenBank/DDBJ whole genome shotgun (WGS) entry which is preliminary data.</text>
</comment>
<keyword evidence="1" id="KW-0732">Signal</keyword>
<sequence length="154" mass="17070">MKKNVFLFLCLISLFSCNLDDGVDGITPPNFAAVGLWDLSEVVMNPPQDLNDDGISSTNLLDELDCLTGELLIDGDLQWSLEQTDLAITAITGGQFDIRCNGIITESGIWFSDETEVTFEDNPQFSTLQIEDGNLVLNLNQDLPGFQKFVYTLR</sequence>
<dbReference type="Proteomes" id="UP001597526">
    <property type="component" value="Unassembled WGS sequence"/>
</dbReference>
<protein>
    <recommendedName>
        <fullName evidence="4">Lipocalin-like domain-containing protein</fullName>
    </recommendedName>
</protein>
<name>A0ABW5MQU9_9FLAO</name>
<dbReference type="EMBL" id="JBHULB010000005">
    <property type="protein sequence ID" value="MFD2585595.1"/>
    <property type="molecule type" value="Genomic_DNA"/>
</dbReference>
<proteinExistence type="predicted"/>
<keyword evidence="3" id="KW-1185">Reference proteome</keyword>
<evidence type="ECO:0000313" key="2">
    <source>
        <dbReference type="EMBL" id="MFD2585595.1"/>
    </source>
</evidence>
<feature type="chain" id="PRO_5045576571" description="Lipocalin-like domain-containing protein" evidence="1">
    <location>
        <begin position="19"/>
        <end position="154"/>
    </location>
</feature>
<dbReference type="RefSeq" id="WP_377765006.1">
    <property type="nucleotide sequence ID" value="NZ_JBHULB010000005.1"/>
</dbReference>
<evidence type="ECO:0000313" key="3">
    <source>
        <dbReference type="Proteomes" id="UP001597526"/>
    </source>
</evidence>
<organism evidence="2 3">
    <name type="scientific">Croceitalea marina</name>
    <dbReference type="NCBI Taxonomy" id="1775166"/>
    <lineage>
        <taxon>Bacteria</taxon>
        <taxon>Pseudomonadati</taxon>
        <taxon>Bacteroidota</taxon>
        <taxon>Flavobacteriia</taxon>
        <taxon>Flavobacteriales</taxon>
        <taxon>Flavobacteriaceae</taxon>
        <taxon>Croceitalea</taxon>
    </lineage>
</organism>
<accession>A0ABW5MQU9</accession>
<evidence type="ECO:0000256" key="1">
    <source>
        <dbReference type="SAM" id="SignalP"/>
    </source>
</evidence>